<evidence type="ECO:0000256" key="1">
    <source>
        <dbReference type="SAM" id="Phobius"/>
    </source>
</evidence>
<dbReference type="Pfam" id="PF08434">
    <property type="entry name" value="CLCA"/>
    <property type="match status" value="1"/>
</dbReference>
<feature type="domain" description="Calcium-activated chloride channel N-terminal" evidence="3">
    <location>
        <begin position="24"/>
        <end position="296"/>
    </location>
</feature>
<keyword evidence="1" id="KW-0812">Transmembrane</keyword>
<dbReference type="InterPro" id="IPR013642">
    <property type="entry name" value="CLCA_N"/>
</dbReference>
<protein>
    <recommendedName>
        <fullName evidence="3">Calcium-activated chloride channel N-terminal domain-containing protein</fullName>
    </recommendedName>
</protein>
<organism evidence="4 5">
    <name type="scientific">Larinioides sclopetarius</name>
    <dbReference type="NCBI Taxonomy" id="280406"/>
    <lineage>
        <taxon>Eukaryota</taxon>
        <taxon>Metazoa</taxon>
        <taxon>Ecdysozoa</taxon>
        <taxon>Arthropoda</taxon>
        <taxon>Chelicerata</taxon>
        <taxon>Arachnida</taxon>
        <taxon>Araneae</taxon>
        <taxon>Araneomorphae</taxon>
        <taxon>Entelegynae</taxon>
        <taxon>Araneoidea</taxon>
        <taxon>Araneidae</taxon>
        <taxon>Larinioides</taxon>
    </lineage>
</organism>
<keyword evidence="2" id="KW-0732">Signal</keyword>
<evidence type="ECO:0000313" key="5">
    <source>
        <dbReference type="Proteomes" id="UP001497382"/>
    </source>
</evidence>
<name>A0AAV2BMP1_9ARAC</name>
<dbReference type="Proteomes" id="UP001497382">
    <property type="component" value="Unassembled WGS sequence"/>
</dbReference>
<dbReference type="GO" id="GO:0032991">
    <property type="term" value="C:protein-containing complex"/>
    <property type="evidence" value="ECO:0007669"/>
    <property type="project" value="UniProtKB-ARBA"/>
</dbReference>
<feature type="signal peptide" evidence="2">
    <location>
        <begin position="1"/>
        <end position="22"/>
    </location>
</feature>
<keyword evidence="5" id="KW-1185">Reference proteome</keyword>
<evidence type="ECO:0000256" key="2">
    <source>
        <dbReference type="SAM" id="SignalP"/>
    </source>
</evidence>
<feature type="transmembrane region" description="Helical" evidence="1">
    <location>
        <begin position="883"/>
        <end position="907"/>
    </location>
</feature>
<evidence type="ECO:0000313" key="4">
    <source>
        <dbReference type="EMBL" id="CAL1297328.1"/>
    </source>
</evidence>
<keyword evidence="1" id="KW-1133">Transmembrane helix</keyword>
<accession>A0AAV2BMP1</accession>
<comment type="caution">
    <text evidence="4">The sequence shown here is derived from an EMBL/GenBank/DDBJ whole genome shotgun (WGS) entry which is preliminary data.</text>
</comment>
<dbReference type="EMBL" id="CAXIEN010000420">
    <property type="protein sequence ID" value="CAL1297328.1"/>
    <property type="molecule type" value="Genomic_DNA"/>
</dbReference>
<gene>
    <name evidence="4" type="ORF">LARSCL_LOCUS20250</name>
</gene>
<keyword evidence="1" id="KW-0472">Membrane</keyword>
<dbReference type="NCBIfam" id="NF041940">
    <property type="entry name" value="choice_anch_X"/>
    <property type="match status" value="1"/>
</dbReference>
<sequence length="914" mass="101959">MILRCVCCSILLYVVLEQTVKAEVTVDEKGYQNVLISFAPNIPSKNGKETVEKIQDLLKSTSNVLHTATGLPISSATFLLPPSWPTDTWEDINVNPASSEQVETKPDIRVDATEQSAFGKKPVTLQYGGCGVAGHQITLPLDFVSSTEEYPKGKQLAREWLKYRYGVFDEHGYPGDPFYPDYYRIPGSMDIRIHECTNSEVTYIFRKPTPGDVRVCKMNSVAGDFGYCRAHPDEKSAANVTSSLMYFHKDLINMEHICGKDGRPHHSTARNKQNALCNGRSIWDVIKSSKDFKKTQNQPAKSIPKSIQFSYIQESKPRFVVLLENSDNLFEKGKSILFALRRFYYDLPLKSKLAIYTYNRDVTDALPFIELSAKERSNLDAIADFGFPATTICTSCGLEKAAQILLQDSEVEKGTILLITASSLDKIPDFSQKLIESGICLHVFRFTDKDNPDDQTYDSLASSFHCFSQESLQMSMDAVDVFHGLSRFLKSHVPEYNDNFEIKTVATGNMSAEIPLTIPKDASAENYTLWLRETLGSSSIECKAGENLVMLKSGVTGTEISSFTFAPVDDDVTCRLGSAKLPSIPTQVQMTTRKKHDIIFDIWIHDASTNKEQLPIIIYAKIYSEGYPVKYANVTTVVKSEENPKISEIVKMFDNGHGGPDVTQGDGIYSGYFSNFLTAGKYLISVRIEDNNGEARIGKGYPLILDTCCGSKVYSEDHDIAVPTFKKEKHTMYAAKNKSPEDGYPPSRILDLFAWIFQISTKVTLIWTTPGGAARYSLKLFLNREDAVSNFDTTGRDIKISNIESGDIGKPLRFDIPLKDLDENVTYYAAIRSWNEFNKSSEISNIAEFIIPKPLDVTSTTPGSTTDGETIKPNPPQNSNKTIGIVLGVLGGLAVICVLVYLAYYFFVKKPRRN</sequence>
<dbReference type="SUPFAM" id="SSF53300">
    <property type="entry name" value="vWA-like"/>
    <property type="match status" value="1"/>
</dbReference>
<dbReference type="InterPro" id="IPR036465">
    <property type="entry name" value="vWFA_dom_sf"/>
</dbReference>
<proteinExistence type="predicted"/>
<evidence type="ECO:0000259" key="3">
    <source>
        <dbReference type="Pfam" id="PF08434"/>
    </source>
</evidence>
<reference evidence="4 5" key="1">
    <citation type="submission" date="2024-04" db="EMBL/GenBank/DDBJ databases">
        <authorList>
            <person name="Rising A."/>
            <person name="Reimegard J."/>
            <person name="Sonavane S."/>
            <person name="Akerstrom W."/>
            <person name="Nylinder S."/>
            <person name="Hedman E."/>
            <person name="Kallberg Y."/>
        </authorList>
    </citation>
    <scope>NUCLEOTIDE SEQUENCE [LARGE SCALE GENOMIC DNA]</scope>
</reference>
<feature type="chain" id="PRO_5043976737" description="Calcium-activated chloride channel N-terminal domain-containing protein" evidence="2">
    <location>
        <begin position="23"/>
        <end position="914"/>
    </location>
</feature>
<dbReference type="AlphaFoldDB" id="A0AAV2BMP1"/>